<dbReference type="SFLD" id="SFLDG01079">
    <property type="entry name" value="spore_photoproduct_lyase_like"/>
    <property type="match status" value="1"/>
</dbReference>
<dbReference type="EC" id="4.1.99.14" evidence="1"/>
<dbReference type="InterPro" id="IPR023897">
    <property type="entry name" value="SPL_firmicutes"/>
</dbReference>
<dbReference type="RefSeq" id="WP_216440639.1">
    <property type="nucleotide sequence ID" value="NZ_JAHLQF010000004.1"/>
</dbReference>
<dbReference type="SFLD" id="SFLDF00412">
    <property type="entry name" value="spore_photoproduct_lyase_2"/>
    <property type="match status" value="1"/>
</dbReference>
<dbReference type="Pfam" id="PF20903">
    <property type="entry name" value="SPL"/>
    <property type="match status" value="1"/>
</dbReference>
<sequence length="338" mass="39604">MISMFKPKRVIFEEKALDYKMGEDLFYKFKDEDVEILYSKSGRITGIPGKDSSQMYGEGKNTLVVGIRKSLKFESCKPSAHYQLPIVSGCTGMCEYCYLNTQMGKKPYIKIHVNIDDILNRAEEYIEERKPEVTIFEGSATSDPIPVEKYSGALKKSIEFFGENDYALFRFVTKYTDVEDLLNLKHNGKTIIRFSLNSETIINRYEHKTPSLEERLLAAKKIGESGYLLGFIIAPVFLYEDWKKDYLELINKIYYNFRDLELKFEVISHRFTKRAKENILTIYPNTALPMEEDLRKFKFGQFGYGKYIYKDEDLRDMKEFFKNNLTDLFGEHSINYII</sequence>
<dbReference type="NCBIfam" id="TIGR04070">
    <property type="entry name" value="photo_TT_lyase"/>
    <property type="match status" value="1"/>
</dbReference>
<dbReference type="EMBL" id="JAHLQF010000004">
    <property type="protein sequence ID" value="MBU5486050.1"/>
    <property type="molecule type" value="Genomic_DNA"/>
</dbReference>
<gene>
    <name evidence="1" type="primary">splB</name>
    <name evidence="1" type="ORF">KQI86_17145</name>
</gene>
<dbReference type="Proteomes" id="UP000726170">
    <property type="component" value="Unassembled WGS sequence"/>
</dbReference>
<dbReference type="InterPro" id="IPR007197">
    <property type="entry name" value="rSAM"/>
</dbReference>
<dbReference type="PANTHER" id="PTHR37822">
    <property type="entry name" value="SPORE PHOTOPRODUCT LYASE-RELATED"/>
    <property type="match status" value="1"/>
</dbReference>
<dbReference type="InterPro" id="IPR049539">
    <property type="entry name" value="SPL"/>
</dbReference>
<reference evidence="1 2" key="1">
    <citation type="submission" date="2021-06" db="EMBL/GenBank/DDBJ databases">
        <authorList>
            <person name="Sun Q."/>
            <person name="Li D."/>
        </authorList>
    </citation>
    <scope>NUCLEOTIDE SEQUENCE [LARGE SCALE GENOMIC DNA]</scope>
    <source>
        <strain evidence="1 2">MSJ-11</strain>
    </source>
</reference>
<dbReference type="CDD" id="cd01335">
    <property type="entry name" value="Radical_SAM"/>
    <property type="match status" value="1"/>
</dbReference>
<accession>A0ABS6EM13</accession>
<proteinExistence type="predicted"/>
<keyword evidence="1" id="KW-0456">Lyase</keyword>
<name>A0ABS6EM13_9CLOT</name>
<evidence type="ECO:0000313" key="1">
    <source>
        <dbReference type="EMBL" id="MBU5486050.1"/>
    </source>
</evidence>
<dbReference type="PANTHER" id="PTHR37822:SF2">
    <property type="entry name" value="SPORE PHOTOPRODUCT LYASE"/>
    <property type="match status" value="1"/>
</dbReference>
<comment type="caution">
    <text evidence="1">The sequence shown here is derived from an EMBL/GenBank/DDBJ whole genome shotgun (WGS) entry which is preliminary data.</text>
</comment>
<protein>
    <submittedName>
        <fullName evidence="1">Spore photoproduct lyase</fullName>
        <ecNumber evidence="1">4.1.99.14</ecNumber>
    </submittedName>
</protein>
<dbReference type="SFLD" id="SFLDS00029">
    <property type="entry name" value="Radical_SAM"/>
    <property type="match status" value="1"/>
</dbReference>
<organism evidence="1 2">
    <name type="scientific">Clostridium mobile</name>
    <dbReference type="NCBI Taxonomy" id="2841512"/>
    <lineage>
        <taxon>Bacteria</taxon>
        <taxon>Bacillati</taxon>
        <taxon>Bacillota</taxon>
        <taxon>Clostridia</taxon>
        <taxon>Eubacteriales</taxon>
        <taxon>Clostridiaceae</taxon>
        <taxon>Clostridium</taxon>
    </lineage>
</organism>
<keyword evidence="2" id="KW-1185">Reference proteome</keyword>
<dbReference type="InterPro" id="IPR034559">
    <property type="entry name" value="SPL_Clostridia"/>
</dbReference>
<dbReference type="GO" id="GO:0016829">
    <property type="term" value="F:lyase activity"/>
    <property type="evidence" value="ECO:0007669"/>
    <property type="project" value="UniProtKB-KW"/>
</dbReference>
<evidence type="ECO:0000313" key="2">
    <source>
        <dbReference type="Proteomes" id="UP000726170"/>
    </source>
</evidence>